<sequence>MRRSCKLRRDSPNTSPSWGYRIIRKNDKLIAEEIVVKKEETHNYYSGDFSPETGRFYECIIEAQSYNDAIKIAEQSIGLNNFIPTDV</sequence>
<evidence type="ECO:0000313" key="1">
    <source>
        <dbReference type="EMBL" id="SFQ38740.1"/>
    </source>
</evidence>
<dbReference type="AlphaFoldDB" id="A0A1I5Y3Q9"/>
<keyword evidence="2" id="KW-1185">Reference proteome</keyword>
<evidence type="ECO:0000313" key="2">
    <source>
        <dbReference type="Proteomes" id="UP000199031"/>
    </source>
</evidence>
<dbReference type="STRING" id="1465490.SAMN05444277_110135"/>
<proteinExistence type="predicted"/>
<dbReference type="EMBL" id="FOXQ01000010">
    <property type="protein sequence ID" value="SFQ38740.1"/>
    <property type="molecule type" value="Genomic_DNA"/>
</dbReference>
<dbReference type="Proteomes" id="UP000199031">
    <property type="component" value="Unassembled WGS sequence"/>
</dbReference>
<name>A0A1I5Y3Q9_9BACT</name>
<reference evidence="1 2" key="1">
    <citation type="submission" date="2016-10" db="EMBL/GenBank/DDBJ databases">
        <authorList>
            <person name="de Groot N.N."/>
        </authorList>
    </citation>
    <scope>NUCLEOTIDE SEQUENCE [LARGE SCALE GENOMIC DNA]</scope>
    <source>
        <strain evidence="1 2">DSM 28286</strain>
    </source>
</reference>
<protein>
    <submittedName>
        <fullName evidence="1">Uncharacterized protein</fullName>
    </submittedName>
</protein>
<gene>
    <name evidence="1" type="ORF">SAMN05444277_110135</name>
</gene>
<organism evidence="1 2">
    <name type="scientific">Parafilimonas terrae</name>
    <dbReference type="NCBI Taxonomy" id="1465490"/>
    <lineage>
        <taxon>Bacteria</taxon>
        <taxon>Pseudomonadati</taxon>
        <taxon>Bacteroidota</taxon>
        <taxon>Chitinophagia</taxon>
        <taxon>Chitinophagales</taxon>
        <taxon>Chitinophagaceae</taxon>
        <taxon>Parafilimonas</taxon>
    </lineage>
</organism>
<accession>A0A1I5Y3Q9</accession>